<reference evidence="3" key="1">
    <citation type="journal article" date="2014" name="Int. J. Syst. Evol. Microbiol.">
        <title>Complete genome sequence of Corynebacterium casei LMG S-19264T (=DSM 44701T), isolated from a smear-ripened cheese.</title>
        <authorList>
            <consortium name="US DOE Joint Genome Institute (JGI-PGF)"/>
            <person name="Walter F."/>
            <person name="Albersmeier A."/>
            <person name="Kalinowski J."/>
            <person name="Ruckert C."/>
        </authorList>
    </citation>
    <scope>NUCLEOTIDE SEQUENCE</scope>
    <source>
        <strain evidence="3">JCM 4714</strain>
    </source>
</reference>
<evidence type="ECO:0008006" key="5">
    <source>
        <dbReference type="Google" id="ProtNLM"/>
    </source>
</evidence>
<evidence type="ECO:0000313" key="4">
    <source>
        <dbReference type="Proteomes" id="UP000655443"/>
    </source>
</evidence>
<dbReference type="EMBL" id="BMVG01000036">
    <property type="protein sequence ID" value="GHE12762.1"/>
    <property type="molecule type" value="Genomic_DNA"/>
</dbReference>
<evidence type="ECO:0000256" key="1">
    <source>
        <dbReference type="SAM" id="MobiDB-lite"/>
    </source>
</evidence>
<organism evidence="3 4">
    <name type="scientific">Streptomyces alanosinicus</name>
    <dbReference type="NCBI Taxonomy" id="68171"/>
    <lineage>
        <taxon>Bacteria</taxon>
        <taxon>Bacillati</taxon>
        <taxon>Actinomycetota</taxon>
        <taxon>Actinomycetes</taxon>
        <taxon>Kitasatosporales</taxon>
        <taxon>Streptomycetaceae</taxon>
        <taxon>Streptomyces</taxon>
    </lineage>
</organism>
<gene>
    <name evidence="3" type="ORF">GCM10010339_77440</name>
</gene>
<keyword evidence="2" id="KW-0732">Signal</keyword>
<feature type="signal peptide" evidence="2">
    <location>
        <begin position="1"/>
        <end position="26"/>
    </location>
</feature>
<sequence length="131" mass="13424">MRPGRVGLFLGLVLLVTAHLTGAVHAASFAGSHLTVEVTARAQLPADAGHEDEPAPAHQHRAGDHIDHAADRPRTAADETVTEPGHTDPADGPSGPAGVIPLPGVRCRPSATPVSTGDAPGTLALHCVWRL</sequence>
<comment type="caution">
    <text evidence="3">The sequence shown here is derived from an EMBL/GenBank/DDBJ whole genome shotgun (WGS) entry which is preliminary data.</text>
</comment>
<keyword evidence="4" id="KW-1185">Reference proteome</keyword>
<proteinExistence type="predicted"/>
<feature type="chain" id="PRO_5037710310" description="Secreted protein" evidence="2">
    <location>
        <begin position="27"/>
        <end position="131"/>
    </location>
</feature>
<reference evidence="3" key="2">
    <citation type="submission" date="2020-09" db="EMBL/GenBank/DDBJ databases">
        <authorList>
            <person name="Sun Q."/>
            <person name="Ohkuma M."/>
        </authorList>
    </citation>
    <scope>NUCLEOTIDE SEQUENCE</scope>
    <source>
        <strain evidence="3">JCM 4714</strain>
    </source>
</reference>
<name>A0A918YRA3_9ACTN</name>
<accession>A0A918YRA3</accession>
<evidence type="ECO:0000313" key="3">
    <source>
        <dbReference type="EMBL" id="GHE12762.1"/>
    </source>
</evidence>
<protein>
    <recommendedName>
        <fullName evidence="5">Secreted protein</fullName>
    </recommendedName>
</protein>
<dbReference type="Proteomes" id="UP000655443">
    <property type="component" value="Unassembled WGS sequence"/>
</dbReference>
<evidence type="ECO:0000256" key="2">
    <source>
        <dbReference type="SAM" id="SignalP"/>
    </source>
</evidence>
<dbReference type="AlphaFoldDB" id="A0A918YRA3"/>
<feature type="region of interest" description="Disordered" evidence="1">
    <location>
        <begin position="42"/>
        <end position="102"/>
    </location>
</feature>
<feature type="compositionally biased region" description="Basic and acidic residues" evidence="1">
    <location>
        <begin position="48"/>
        <end position="77"/>
    </location>
</feature>